<evidence type="ECO:0000256" key="2">
    <source>
        <dbReference type="ARBA" id="ARBA00004173"/>
    </source>
</evidence>
<dbReference type="CDD" id="cd06558">
    <property type="entry name" value="crotonase-like"/>
    <property type="match status" value="1"/>
</dbReference>
<dbReference type="GO" id="GO:0003860">
    <property type="term" value="F:3-hydroxyisobutyryl-CoA hydrolase activity"/>
    <property type="evidence" value="ECO:0007669"/>
    <property type="project" value="UniProtKB-EC"/>
</dbReference>
<organism evidence="8 9">
    <name type="scientific">Emiliania huxleyi (strain CCMP1516)</name>
    <dbReference type="NCBI Taxonomy" id="280463"/>
    <lineage>
        <taxon>Eukaryota</taxon>
        <taxon>Haptista</taxon>
        <taxon>Haptophyta</taxon>
        <taxon>Prymnesiophyceae</taxon>
        <taxon>Isochrysidales</taxon>
        <taxon>Noelaerhabdaceae</taxon>
        <taxon>Emiliania</taxon>
    </lineage>
</organism>
<dbReference type="Gene3D" id="3.90.226.10">
    <property type="entry name" value="2-enoyl-CoA Hydratase, Chain A, domain 1"/>
    <property type="match status" value="1"/>
</dbReference>
<dbReference type="RefSeq" id="XP_005790514.1">
    <property type="nucleotide sequence ID" value="XM_005790457.1"/>
</dbReference>
<comment type="subcellular location">
    <subcellularLocation>
        <location evidence="2">Mitochondrion</location>
    </subcellularLocation>
</comment>
<dbReference type="Pfam" id="PF16113">
    <property type="entry name" value="ECH_2"/>
    <property type="match status" value="1"/>
</dbReference>
<dbReference type="KEGG" id="ehx:EMIHUDRAFT_426375"/>
<dbReference type="Proteomes" id="UP000013827">
    <property type="component" value="Unassembled WGS sequence"/>
</dbReference>
<keyword evidence="5" id="KW-0496">Mitochondrion</keyword>
<keyword evidence="4" id="KW-0378">Hydrolase</keyword>
<dbReference type="OMA" id="EVFTMEY"/>
<dbReference type="NCBIfam" id="NF004127">
    <property type="entry name" value="PRK05617.1"/>
    <property type="match status" value="1"/>
</dbReference>
<reference evidence="8" key="2">
    <citation type="submission" date="2024-10" db="UniProtKB">
        <authorList>
            <consortium name="EnsemblProtists"/>
        </authorList>
    </citation>
    <scope>IDENTIFICATION</scope>
</reference>
<evidence type="ECO:0000256" key="6">
    <source>
        <dbReference type="ARBA" id="ARBA00031181"/>
    </source>
</evidence>
<dbReference type="PANTHER" id="PTHR43176:SF3">
    <property type="entry name" value="3-HYDROXYISOBUTYRYL-COA HYDROLASE, MITOCHONDRIAL"/>
    <property type="match status" value="1"/>
</dbReference>
<dbReference type="PANTHER" id="PTHR43176">
    <property type="entry name" value="3-HYDROXYISOBUTYRYL-COA HYDROLASE-RELATED"/>
    <property type="match status" value="1"/>
</dbReference>
<dbReference type="GeneID" id="17283355"/>
<sequence length="367" mass="39229">MRNLSRRMMSTKPTQSYISCERRGSLAAITLQRPRALNALNLEMVRELQAAFQDASTDASVRCLLLTGEGKAFCAGGDVKAVMLAAKEEPPARGNIADAFFREEYTLNAALAASDKPQVSVWDGICMGGGAGLSVHGKFRVATEKALFAMPETNIGLFPDVGASHFLSSLPGGLGPYLALTGSRLGPADLLYSGLATHYVPSSTLPSLAAALEGCGSSDDVSAALDAVAASPGKSRLEAVQHAIDECFGQPTVEAIVAALRARDKDAGCAWASETRHTLSRMSPTSCKVTLRLLIEARGRPLSECLRAEFRACQRFMRQPSDFFEGIRAALVDKDKAPRWAPQSLTDVADESVAEYFAPLSERELEL</sequence>
<comment type="catalytic activity">
    <reaction evidence="1">
        <text>3-hydroxy-2-methylpropanoyl-CoA + H2O = 3-hydroxy-2-methylpropanoate + CoA + H(+)</text>
        <dbReference type="Rhea" id="RHEA:20888"/>
        <dbReference type="ChEBI" id="CHEBI:11805"/>
        <dbReference type="ChEBI" id="CHEBI:15377"/>
        <dbReference type="ChEBI" id="CHEBI:15378"/>
        <dbReference type="ChEBI" id="CHEBI:57287"/>
        <dbReference type="ChEBI" id="CHEBI:57340"/>
        <dbReference type="EC" id="3.1.2.4"/>
    </reaction>
</comment>
<dbReference type="AlphaFoldDB" id="A0A0D3KQQ0"/>
<dbReference type="GO" id="GO:0005739">
    <property type="term" value="C:mitochondrion"/>
    <property type="evidence" value="ECO:0007669"/>
    <property type="project" value="UniProtKB-SubCell"/>
</dbReference>
<name>A0A0D3KQQ0_EMIH1</name>
<evidence type="ECO:0000256" key="5">
    <source>
        <dbReference type="ARBA" id="ARBA00023128"/>
    </source>
</evidence>
<dbReference type="EnsemblProtists" id="EOD38085">
    <property type="protein sequence ID" value="EOD38085"/>
    <property type="gene ID" value="EMIHUDRAFT_426375"/>
</dbReference>
<protein>
    <recommendedName>
        <fullName evidence="3">3-hydroxyisobutyryl-CoA hydrolase</fullName>
        <ecNumber evidence="3">3.1.2.4</ecNumber>
    </recommendedName>
    <alternativeName>
        <fullName evidence="6">3-hydroxyisobutyryl-coenzyme A hydrolase</fullName>
    </alternativeName>
</protein>
<dbReference type="HOGENOM" id="CLU_009834_22_1_1"/>
<evidence type="ECO:0000313" key="8">
    <source>
        <dbReference type="EnsemblProtists" id="EOD38085"/>
    </source>
</evidence>
<reference evidence="9" key="1">
    <citation type="journal article" date="2013" name="Nature">
        <title>Pan genome of the phytoplankton Emiliania underpins its global distribution.</title>
        <authorList>
            <person name="Read B.A."/>
            <person name="Kegel J."/>
            <person name="Klute M.J."/>
            <person name="Kuo A."/>
            <person name="Lefebvre S.C."/>
            <person name="Maumus F."/>
            <person name="Mayer C."/>
            <person name="Miller J."/>
            <person name="Monier A."/>
            <person name="Salamov A."/>
            <person name="Young J."/>
            <person name="Aguilar M."/>
            <person name="Claverie J.M."/>
            <person name="Frickenhaus S."/>
            <person name="Gonzalez K."/>
            <person name="Herman E.K."/>
            <person name="Lin Y.C."/>
            <person name="Napier J."/>
            <person name="Ogata H."/>
            <person name="Sarno A.F."/>
            <person name="Shmutz J."/>
            <person name="Schroeder D."/>
            <person name="de Vargas C."/>
            <person name="Verret F."/>
            <person name="von Dassow P."/>
            <person name="Valentin K."/>
            <person name="Van de Peer Y."/>
            <person name="Wheeler G."/>
            <person name="Dacks J.B."/>
            <person name="Delwiche C.F."/>
            <person name="Dyhrman S.T."/>
            <person name="Glockner G."/>
            <person name="John U."/>
            <person name="Richards T."/>
            <person name="Worden A.Z."/>
            <person name="Zhang X."/>
            <person name="Grigoriev I.V."/>
            <person name="Allen A.E."/>
            <person name="Bidle K."/>
            <person name="Borodovsky M."/>
            <person name="Bowler C."/>
            <person name="Brownlee C."/>
            <person name="Cock J.M."/>
            <person name="Elias M."/>
            <person name="Gladyshev V.N."/>
            <person name="Groth M."/>
            <person name="Guda C."/>
            <person name="Hadaegh A."/>
            <person name="Iglesias-Rodriguez M.D."/>
            <person name="Jenkins J."/>
            <person name="Jones B.M."/>
            <person name="Lawson T."/>
            <person name="Leese F."/>
            <person name="Lindquist E."/>
            <person name="Lobanov A."/>
            <person name="Lomsadze A."/>
            <person name="Malik S.B."/>
            <person name="Marsh M.E."/>
            <person name="Mackinder L."/>
            <person name="Mock T."/>
            <person name="Mueller-Roeber B."/>
            <person name="Pagarete A."/>
            <person name="Parker M."/>
            <person name="Probert I."/>
            <person name="Quesneville H."/>
            <person name="Raines C."/>
            <person name="Rensing S.A."/>
            <person name="Riano-Pachon D.M."/>
            <person name="Richier S."/>
            <person name="Rokitta S."/>
            <person name="Shiraiwa Y."/>
            <person name="Soanes D.M."/>
            <person name="van der Giezen M."/>
            <person name="Wahlund T.M."/>
            <person name="Williams B."/>
            <person name="Wilson W."/>
            <person name="Wolfe G."/>
            <person name="Wurch L.L."/>
        </authorList>
    </citation>
    <scope>NUCLEOTIDE SEQUENCE</scope>
</reference>
<dbReference type="GO" id="GO:0006574">
    <property type="term" value="P:L-valine catabolic process"/>
    <property type="evidence" value="ECO:0007669"/>
    <property type="project" value="TreeGrafter"/>
</dbReference>
<evidence type="ECO:0000256" key="4">
    <source>
        <dbReference type="ARBA" id="ARBA00022801"/>
    </source>
</evidence>
<dbReference type="FunFam" id="3.90.226.10:FF:000026">
    <property type="entry name" value="3-hydroxyisobutyryl-CoA hydrolase, mitochondrial"/>
    <property type="match status" value="1"/>
</dbReference>
<evidence type="ECO:0000256" key="3">
    <source>
        <dbReference type="ARBA" id="ARBA00011915"/>
    </source>
</evidence>
<dbReference type="STRING" id="2903.R1FGB1"/>
<evidence type="ECO:0000313" key="9">
    <source>
        <dbReference type="Proteomes" id="UP000013827"/>
    </source>
</evidence>
<dbReference type="EC" id="3.1.2.4" evidence="3"/>
<dbReference type="InterPro" id="IPR045004">
    <property type="entry name" value="ECH_dom"/>
</dbReference>
<evidence type="ECO:0000256" key="1">
    <source>
        <dbReference type="ARBA" id="ARBA00001709"/>
    </source>
</evidence>
<dbReference type="InterPro" id="IPR032259">
    <property type="entry name" value="HIBYL-CoA-H"/>
</dbReference>
<keyword evidence="9" id="KW-1185">Reference proteome</keyword>
<dbReference type="eggNOG" id="KOG1684">
    <property type="taxonomic scope" value="Eukaryota"/>
</dbReference>
<accession>A0A0D3KQQ0</accession>
<dbReference type="InterPro" id="IPR029045">
    <property type="entry name" value="ClpP/crotonase-like_dom_sf"/>
</dbReference>
<dbReference type="PaxDb" id="2903-EOD38085"/>
<proteinExistence type="predicted"/>
<evidence type="ECO:0000259" key="7">
    <source>
        <dbReference type="Pfam" id="PF16113"/>
    </source>
</evidence>
<feature type="domain" description="Enoyl-CoA hydratase/isomerase" evidence="7">
    <location>
        <begin position="27"/>
        <end position="357"/>
    </location>
</feature>
<dbReference type="SUPFAM" id="SSF52096">
    <property type="entry name" value="ClpP/crotonase"/>
    <property type="match status" value="1"/>
</dbReference>